<sequence length="594" mass="68211">MNDLDLKEIERETRFMVDLINQNPAAFSNNPAGIPAVPLDIMILAQNFASDKYLGNVKAFERFLGDIPDDQWKSVEFVGSYGDDTAHYLTSDTLQGLTPENVHKSFMEGIQSYRDSLPNVANIAEHYYGGRHTVSMVSLSDYLPVEDFNSVFIFNTERLIQNQAAGLVKDAIELTRPKTALELELHRILEDNANPSNPHDDIIISNSETPLHDFPVRKRNFAGKTDETRNSIKNKLTQSIERLLERLNNPDLNDSKKWITATIPFSAYNVVTGNAYSSENQAFAEMYSEECNYETGCYISAKQAMERGFSIAGAKTQVFTQRYAVELNATEIVNGVKQNKLNEDGTPQKFKFFTIGYVNMMNIDELKWTHKDKPDPRIKWKEQYRKGTERKPCNQEKLEIFIDAMLELDYVKVKFGQSSNCYDVHNDEVHMKNRNQFRNDLRFLHTMLHEMAHASGHKSRNNREKLYTYHDDIANRGEEELTANRICALVIEKYGLHESELKDSYEANNLVYDLGWAKRAYEKNPLSLLDTIGNAEFGFKSLQQAIDAKLEQKNVLHLFTKNDVEFEGMEPKTQVAKKDYNRSNKSTYKQKVTA</sequence>
<dbReference type="Proteomes" id="UP000006503">
    <property type="component" value="Chromosome"/>
</dbReference>
<dbReference type="EMBL" id="CP003734">
    <property type="protein sequence ID" value="AFO48728.1"/>
    <property type="molecule type" value="Genomic_DNA"/>
</dbReference>
<evidence type="ECO:0000259" key="2">
    <source>
        <dbReference type="Pfam" id="PF18818"/>
    </source>
</evidence>
<accession>I7BB81</accession>
<dbReference type="KEGG" id="ppx:T1E_2889"/>
<dbReference type="RefSeq" id="WP_014860554.1">
    <property type="nucleotide sequence ID" value="NC_018220.1"/>
</dbReference>
<dbReference type="GO" id="GO:0003697">
    <property type="term" value="F:single-stranded DNA binding"/>
    <property type="evidence" value="ECO:0007669"/>
    <property type="project" value="InterPro"/>
</dbReference>
<organism evidence="3 4">
    <name type="scientific">Pseudomonas putida (strain DOT-T1E)</name>
    <dbReference type="NCBI Taxonomy" id="1196325"/>
    <lineage>
        <taxon>Bacteria</taxon>
        <taxon>Pseudomonadati</taxon>
        <taxon>Pseudomonadota</taxon>
        <taxon>Gammaproteobacteria</taxon>
        <taxon>Pseudomonadales</taxon>
        <taxon>Pseudomonadaceae</taxon>
        <taxon>Pseudomonas</taxon>
    </lineage>
</organism>
<dbReference type="HOGENOM" id="CLU_468396_0_0_6"/>
<name>I7BB81_PSEPT</name>
<feature type="domain" description="N-terminal" evidence="1">
    <location>
        <begin position="240"/>
        <end position="316"/>
    </location>
</feature>
<evidence type="ECO:0000313" key="4">
    <source>
        <dbReference type="Proteomes" id="UP000006503"/>
    </source>
</evidence>
<dbReference type="InterPro" id="IPR041459">
    <property type="entry name" value="MPTase-PolyVal"/>
</dbReference>
<gene>
    <name evidence="3" type="ordered locus">T1E_2889</name>
</gene>
<evidence type="ECO:0000313" key="3">
    <source>
        <dbReference type="EMBL" id="AFO48728.1"/>
    </source>
</evidence>
<feature type="domain" description="Polyvalent protein metallopeptidase" evidence="2">
    <location>
        <begin position="403"/>
        <end position="500"/>
    </location>
</feature>
<dbReference type="AlphaFoldDB" id="I7BB81"/>
<dbReference type="PATRIC" id="fig|1196325.3.peg.2873"/>
<reference evidence="4" key="1">
    <citation type="journal article" date="2013" name="Microb. Biotechnol.">
        <title>Metabolic potential of the organic-solvent tolerant Pseudomonas putida DOT-T1E deduced from its annotated genome.</title>
        <authorList>
            <person name="Udaondo Z."/>
            <person name="Molina L."/>
            <person name="Daniels C."/>
            <person name="Gomez M.J."/>
            <person name="Molina-Henares M.A."/>
            <person name="Matilla M.A."/>
            <person name="Roca A."/>
            <person name="Fernandez M."/>
            <person name="Duque E."/>
            <person name="Segura A."/>
            <person name="Ramos J.L."/>
        </authorList>
    </citation>
    <scope>NUCLEOTIDE SEQUENCE [LARGE SCALE GENOMIC DNA]</scope>
    <source>
        <strain evidence="4">DOT-T1E</strain>
    </source>
</reference>
<dbReference type="InterPro" id="IPR013610">
    <property type="entry name" value="ArdC_N"/>
</dbReference>
<evidence type="ECO:0000259" key="1">
    <source>
        <dbReference type="Pfam" id="PF08401"/>
    </source>
</evidence>
<protein>
    <submittedName>
        <fullName evidence="3">Antirestriction protein</fullName>
    </submittedName>
</protein>
<dbReference type="Pfam" id="PF18818">
    <property type="entry name" value="MPTase-PolyVal"/>
    <property type="match status" value="1"/>
</dbReference>
<dbReference type="Pfam" id="PF08401">
    <property type="entry name" value="ArdcN"/>
    <property type="match status" value="1"/>
</dbReference>
<proteinExistence type="predicted"/>